<organism evidence="1 2">
    <name type="scientific">Proteus phage Saba</name>
    <dbReference type="NCBI Taxonomy" id="2596672"/>
    <lineage>
        <taxon>Viruses</taxon>
        <taxon>Duplodnaviria</taxon>
        <taxon>Heunggongvirae</taxon>
        <taxon>Uroviricota</taxon>
        <taxon>Caudoviricetes</taxon>
        <taxon>Casjensviridae</taxon>
        <taxon>Cenphatecvirus</taxon>
        <taxon>Cenphatecvirus saba</taxon>
    </lineage>
</organism>
<evidence type="ECO:0000313" key="1">
    <source>
        <dbReference type="EMBL" id="QEG09386.1"/>
    </source>
</evidence>
<name>A0A5B9N9U6_9CAUD</name>
<dbReference type="Proteomes" id="UP000322840">
    <property type="component" value="Segment"/>
</dbReference>
<keyword evidence="2" id="KW-1185">Reference proteome</keyword>
<dbReference type="EMBL" id="MN062188">
    <property type="protein sequence ID" value="QEG09386.1"/>
    <property type="molecule type" value="Genomic_DNA"/>
</dbReference>
<evidence type="ECO:0000313" key="2">
    <source>
        <dbReference type="Proteomes" id="UP000322840"/>
    </source>
</evidence>
<sequence>MLMSRDPYIRPRLLYSKNWVIHLGGGSGTLCNNVASFKEVPAGTKIGGHIKFCSKCFPYGRPLGI</sequence>
<gene>
    <name evidence="1" type="ORF">CPT_Saba_013</name>
</gene>
<reference evidence="2" key="1">
    <citation type="submission" date="2019-06" db="EMBL/GenBank/DDBJ databases">
        <title>The Complete Genome of Proteus mirabilis Siphophage Saba.</title>
        <authorList>
            <person name="Nyugen J."/>
            <person name="Harb L."/>
            <person name="Moreland R."/>
            <person name="Liu M."/>
            <person name="Ramsey J."/>
        </authorList>
    </citation>
    <scope>NUCLEOTIDE SEQUENCE [LARGE SCALE GENOMIC DNA]</scope>
</reference>
<protein>
    <submittedName>
        <fullName evidence="1">Uncharacterized protein</fullName>
    </submittedName>
</protein>
<accession>A0A5B9N9U6</accession>
<proteinExistence type="predicted"/>